<dbReference type="GO" id="GO:0016192">
    <property type="term" value="P:vesicle-mediated transport"/>
    <property type="evidence" value="ECO:0007669"/>
    <property type="project" value="UniProtKB-KW"/>
</dbReference>
<organism evidence="8 9">
    <name type="scientific">Culex pipiens pipiens</name>
    <name type="common">Northern house mosquito</name>
    <dbReference type="NCBI Taxonomy" id="38569"/>
    <lineage>
        <taxon>Eukaryota</taxon>
        <taxon>Metazoa</taxon>
        <taxon>Ecdysozoa</taxon>
        <taxon>Arthropoda</taxon>
        <taxon>Hexapoda</taxon>
        <taxon>Insecta</taxon>
        <taxon>Pterygota</taxon>
        <taxon>Neoptera</taxon>
        <taxon>Endopterygota</taxon>
        <taxon>Diptera</taxon>
        <taxon>Nematocera</taxon>
        <taxon>Culicoidea</taxon>
        <taxon>Culicidae</taxon>
        <taxon>Culicinae</taxon>
        <taxon>Culicini</taxon>
        <taxon>Culex</taxon>
        <taxon>Culex</taxon>
    </lineage>
</organism>
<feature type="region of interest" description="Disordered" evidence="6">
    <location>
        <begin position="659"/>
        <end position="684"/>
    </location>
</feature>
<feature type="compositionally biased region" description="Low complexity" evidence="6">
    <location>
        <begin position="360"/>
        <end position="369"/>
    </location>
</feature>
<feature type="compositionally biased region" description="Low complexity" evidence="6">
    <location>
        <begin position="1789"/>
        <end position="1803"/>
    </location>
</feature>
<feature type="compositionally biased region" description="Basic and acidic residues" evidence="6">
    <location>
        <begin position="836"/>
        <end position="1043"/>
    </location>
</feature>
<evidence type="ECO:0000256" key="6">
    <source>
        <dbReference type="SAM" id="MobiDB-lite"/>
    </source>
</evidence>
<feature type="compositionally biased region" description="Low complexity" evidence="6">
    <location>
        <begin position="136"/>
        <end position="150"/>
    </location>
</feature>
<feature type="compositionally biased region" description="Low complexity" evidence="6">
    <location>
        <begin position="618"/>
        <end position="627"/>
    </location>
</feature>
<feature type="compositionally biased region" description="Polar residues" evidence="6">
    <location>
        <begin position="1416"/>
        <end position="1430"/>
    </location>
</feature>
<comment type="subcellular location">
    <subcellularLocation>
        <location evidence="1">Endoplasmic reticulum</location>
    </subcellularLocation>
</comment>
<comment type="similarity">
    <text evidence="2">Belongs to the SEC16 family.</text>
</comment>
<dbReference type="InterPro" id="IPR024298">
    <property type="entry name" value="Sec16_Sec23-bd"/>
</dbReference>
<evidence type="ECO:0000256" key="3">
    <source>
        <dbReference type="ARBA" id="ARBA00022448"/>
    </source>
</evidence>
<keyword evidence="4" id="KW-0256">Endoplasmic reticulum</keyword>
<proteinExistence type="inferred from homology"/>
<comment type="caution">
    <text evidence="8">The sequence shown here is derived from an EMBL/GenBank/DDBJ whole genome shotgun (WGS) entry which is preliminary data.</text>
</comment>
<sequence length="2281" mass="253216">MDHNGNVHRRHQVSSNHPLSASSYFTQPSELHQPSGGLQSQNGRSVADTQQIISRKAASPAKVQHLTSSSSRRRPSTKMTEPIGSASAAFTNNNNTDGWGDDWGDWGDSGAPQGPQSMAPQQQPMMQPVGTNHFFQPQPQQQQQQYPPQQTHLDQSNRNFIPAQPAYHHPNYANQQPPPVQQQQNYQPTYHHQPQQPYPGQQIPAQQFAPGPNNYFAQQPQRPPSHPPASTTPHQQQPFNQAITDSFDTSGGENWNWSIGDQQPAVVAPSPKPAEVHQPTYQDPNYSNYSAPIVPPTNNFSLPGAGNNTQPILPPPTAPQQLAPKVQVAQLTRLKNETLSPQWSIESQVSQTSSDRSIESGEIGESRSSNTVPSDDGSSGRHGVENYENIGAYQHGITSGDVPDKLDEALNSLNIKQEPPQKVAPVEERRQEGGGGGYRESSFPPPPPSIAGANQQADGGVATSLPPKSASKTPPLPPMPTEVAAGGPPPPMQAGPPPKGPAGNPFKRTGQRAHIATPGLAPAPSTSPAFFYQPPAPVVQQETTNLENLVPENQEIPDSRTENVENLEVAPSHDRNQYLQTGHLSEEGYTVSQPVANDPQQADDSLPPPGLSRYVPGQQQSEPHQQQTGHNYPEPPPGLDRMIPGTDLENATDLNMERQVDGEVSDSAASNAVRPSNHREQAISDRNLYLVPGESDTHHHNQQRVIPGVEDDRYAAPQAQPTVDIPINEQTRELVMDGENPHDPPAQQQQQPIHVEISREEPIEGGNTLDDEPAVGSTAAAAGDSALTVEPPRKDPSNTSTADESDKDRSMFYSKGKQSSSRRDEDPLRRSTKSKSSRDRYDTEDSDYSDRERRRREREGSDGHRDRKRGGEKEKERRKEGGGRGERDRDRDRGYDHRDRDRNRYDRERGDRDRYGRKYDRDTRYETDGSKYETERSTRYDKDGDGSKRYISREEYYRKREERGGEDHRRYRKEKDRERGGDRYREEGRKDDRYRDGDKRRDRHDRRYEYEDYRTGSRNGTERDRARGSREPDDRKDPRDPRSSKYAPSSSSAYGAQQYGGATTAAGYYDPYSYYTQHQAYYEQLRRTNPQAYAEWYRTYYSQIQQQQQQHQQAQVGHIPRDMMAGDDRESVHSGRSSANDKERFNRTTPFLHHQSALVAGMYNPADDYHRHFNNQSQPSAMLDQSFLSDVSGQPTSLPMYHHQQQQQQQRMVGGTFPQRATPLLLDRSYHTDSGYYQPRLDATDGSLRQEQMEVLEPERLTPRKFPEIHSIVSISNGLLVTAKNQLTINGTTDLVKILSLGTNEPTRKLFQSYPGPLVKNKTHKKSVIEFCEEQLRAGPPPCTLIGGHTLIKSRGNSINSLHSFGSSANRGSFTLLWNYIILLLRQNGTFVGTDISELLMQNKVEFPFESAQASARSTNVSGRNSSLSATVERRAAHDAEGEEDTAEQVENAEISTGTDPEVEKKEPLSELEITDKFRNYLIYGNMSEALEWATENNLWGHALFLASKVDSRQHANVMMKFANKLTLNDPLQTLYQLLSGRTPSSVTCVLDEKWGDWRPHLAMLMSNSSAKPELIKKSITTLGDSLYNRGDLYAAHFCYLLSDVTFGRFADVKVDGGATVTANTVVRLILLGSSHMQRTFKEFSTNESIMMTEIYEYARSLNEERYAITELQYYKYLLASRMLDYGMQLKCLLYMEQLAEQIQLDPYRFDSEFIRKVYTLGDRLKYYDPVLEKELDESVDNHGHGNIYTNVEDPAWLQRLSAILINYNATNASNYAPQSTSYDGQPDYSNNNSQYNSYTGYNTEQRPGAGQEQLQQQPYGIDPTEINNEFTKINQQLGQLNLQYTEGFEPQQQQQQQQPTPTHNQYDHHNSMAAPSYDQGYDSINQSSIPEEQKQQESYDQQQQQSPQQPYSYGSYDGSSGQPSLFVPSPVPAGQEQQQQQQQQQQASPYDYWGANAEPLSKTAIAGLSATSTIAAVHAARQAAASSSPARSSDIPRGTPSPVPAIALQPPSLSSSNAAVGGPDGGGDAINYVSSSDSSSPLSETYRPANECPASMADGAIAAAEAASSKRSASDQKNCFKQVQFHLNNIALAAPLLKHKLGGSAGGGHTGSGSAATASAATTSTQARLLSQIPILRSVRKTRKKRKKVKPSEAAQLSAAEAHHQQQVLANLPPSKAFLYSCLSKAASKVPEGKDIVYNGTFPIDQPLCSRFKNLSFSLSSTDTELDGTGTGVPRGGGGFERPASGEQMLRKRNSATAGGTVGAAGVGKVVKTFAIDEPI</sequence>
<feature type="compositionally biased region" description="Low complexity" evidence="6">
    <location>
        <begin position="106"/>
        <end position="128"/>
    </location>
</feature>
<keyword evidence="5" id="KW-0931">ER-Golgi transport</keyword>
<feature type="compositionally biased region" description="Low complexity" evidence="6">
    <location>
        <begin position="2035"/>
        <end position="2044"/>
    </location>
</feature>
<evidence type="ECO:0000256" key="1">
    <source>
        <dbReference type="ARBA" id="ARBA00004240"/>
    </source>
</evidence>
<name>A0ABD1DYY4_CULPP</name>
<feature type="compositionally biased region" description="Basic residues" evidence="6">
    <location>
        <begin position="1"/>
        <end position="12"/>
    </location>
</feature>
<feature type="compositionally biased region" description="Polar residues" evidence="6">
    <location>
        <begin position="590"/>
        <end position="603"/>
    </location>
</feature>
<feature type="domain" description="Sec16 Sec23-binding" evidence="7">
    <location>
        <begin position="1479"/>
        <end position="1726"/>
    </location>
</feature>
<dbReference type="Gene3D" id="1.25.40.1030">
    <property type="match status" value="1"/>
</dbReference>
<feature type="compositionally biased region" description="Low complexity" evidence="6">
    <location>
        <begin position="170"/>
        <end position="207"/>
    </location>
</feature>
<dbReference type="Proteomes" id="UP001562425">
    <property type="component" value="Unassembled WGS sequence"/>
</dbReference>
<evidence type="ECO:0000256" key="5">
    <source>
        <dbReference type="ARBA" id="ARBA00022892"/>
    </source>
</evidence>
<dbReference type="CDD" id="cd09233">
    <property type="entry name" value="ACE1-Sec16-like"/>
    <property type="match status" value="1"/>
</dbReference>
<feature type="region of interest" description="Disordered" evidence="6">
    <location>
        <begin position="1"/>
        <end position="283"/>
    </location>
</feature>
<evidence type="ECO:0000259" key="7">
    <source>
        <dbReference type="Pfam" id="PF12931"/>
    </source>
</evidence>
<dbReference type="GO" id="GO:0005783">
    <property type="term" value="C:endoplasmic reticulum"/>
    <property type="evidence" value="ECO:0007669"/>
    <property type="project" value="UniProtKB-SubCell"/>
</dbReference>
<evidence type="ECO:0000313" key="9">
    <source>
        <dbReference type="Proteomes" id="UP001562425"/>
    </source>
</evidence>
<keyword evidence="9" id="KW-1185">Reference proteome</keyword>
<feature type="region of interest" description="Disordered" evidence="6">
    <location>
        <begin position="1849"/>
        <end position="1950"/>
    </location>
</feature>
<feature type="compositionally biased region" description="Low complexity" evidence="6">
    <location>
        <begin position="1044"/>
        <end position="1057"/>
    </location>
</feature>
<feature type="compositionally biased region" description="Pro residues" evidence="6">
    <location>
        <begin position="487"/>
        <end position="500"/>
    </location>
</feature>
<reference evidence="8 9" key="1">
    <citation type="submission" date="2024-05" db="EMBL/GenBank/DDBJ databases">
        <title>Culex pipiens pipiens assembly and annotation.</title>
        <authorList>
            <person name="Alout H."/>
            <person name="Durand T."/>
        </authorList>
    </citation>
    <scope>NUCLEOTIDE SEQUENCE [LARGE SCALE GENOMIC DNA]</scope>
    <source>
        <strain evidence="8">HA-2024</strain>
        <tissue evidence="8">Whole body</tissue>
    </source>
</reference>
<feature type="compositionally biased region" description="Basic and acidic residues" evidence="6">
    <location>
        <begin position="730"/>
        <end position="742"/>
    </location>
</feature>
<feature type="compositionally biased region" description="Polar residues" evidence="6">
    <location>
        <begin position="235"/>
        <end position="261"/>
    </location>
</feature>
<accession>A0ABD1DYY4</accession>
<evidence type="ECO:0000313" key="8">
    <source>
        <dbReference type="EMBL" id="KAL1404668.1"/>
    </source>
</evidence>
<protein>
    <recommendedName>
        <fullName evidence="7">Sec16 Sec23-binding domain-containing protein</fullName>
    </recommendedName>
</protein>
<feature type="region of interest" description="Disordered" evidence="6">
    <location>
        <begin position="1779"/>
        <end position="1816"/>
    </location>
</feature>
<evidence type="ECO:0000256" key="2">
    <source>
        <dbReference type="ARBA" id="ARBA00005927"/>
    </source>
</evidence>
<feature type="compositionally biased region" description="Low complexity" evidence="6">
    <location>
        <begin position="1936"/>
        <end position="1947"/>
    </location>
</feature>
<feature type="region of interest" description="Disordered" evidence="6">
    <location>
        <begin position="1416"/>
        <end position="1468"/>
    </location>
</feature>
<feature type="compositionally biased region" description="Low complexity" evidence="6">
    <location>
        <begin position="1899"/>
        <end position="1925"/>
    </location>
</feature>
<feature type="compositionally biased region" description="Gly residues" evidence="6">
    <location>
        <begin position="2230"/>
        <end position="2241"/>
    </location>
</feature>
<dbReference type="PANTHER" id="PTHR13402">
    <property type="entry name" value="RGPR-RELATED"/>
    <property type="match status" value="1"/>
</dbReference>
<feature type="region of interest" description="Disordered" evidence="6">
    <location>
        <begin position="718"/>
        <end position="1057"/>
    </location>
</feature>
<feature type="region of interest" description="Disordered" evidence="6">
    <location>
        <begin position="342"/>
        <end position="646"/>
    </location>
</feature>
<feature type="compositionally biased region" description="Polar residues" evidence="6">
    <location>
        <begin position="13"/>
        <end position="53"/>
    </location>
</feature>
<feature type="compositionally biased region" description="Polar residues" evidence="6">
    <location>
        <begin position="342"/>
        <end position="352"/>
    </location>
</feature>
<keyword evidence="3" id="KW-0813">Transport</keyword>
<gene>
    <name evidence="8" type="ORF">pipiens_005269</name>
</gene>
<evidence type="ECO:0000256" key="4">
    <source>
        <dbReference type="ARBA" id="ARBA00022824"/>
    </source>
</evidence>
<dbReference type="EMBL" id="JBEHCU010000138">
    <property type="protein sequence ID" value="KAL1404668.1"/>
    <property type="molecule type" value="Genomic_DNA"/>
</dbReference>
<feature type="region of interest" description="Disordered" evidence="6">
    <location>
        <begin position="2224"/>
        <end position="2245"/>
    </location>
</feature>
<feature type="region of interest" description="Disordered" evidence="6">
    <location>
        <begin position="1986"/>
        <end position="2052"/>
    </location>
</feature>
<dbReference type="PANTHER" id="PTHR13402:SF6">
    <property type="entry name" value="SECRETORY 16, ISOFORM I"/>
    <property type="match status" value="1"/>
</dbReference>
<dbReference type="Pfam" id="PF12931">
    <property type="entry name" value="TPR_Sec16"/>
    <property type="match status" value="1"/>
</dbReference>